<dbReference type="AlphaFoldDB" id="A0A9D4HCD8"/>
<gene>
    <name evidence="1" type="ORF">DPMN_073003</name>
</gene>
<reference evidence="1" key="1">
    <citation type="journal article" date="2019" name="bioRxiv">
        <title>The Genome of the Zebra Mussel, Dreissena polymorpha: A Resource for Invasive Species Research.</title>
        <authorList>
            <person name="McCartney M.A."/>
            <person name="Auch B."/>
            <person name="Kono T."/>
            <person name="Mallez S."/>
            <person name="Zhang Y."/>
            <person name="Obille A."/>
            <person name="Becker A."/>
            <person name="Abrahante J.E."/>
            <person name="Garbe J."/>
            <person name="Badalamenti J.P."/>
            <person name="Herman A."/>
            <person name="Mangelson H."/>
            <person name="Liachko I."/>
            <person name="Sullivan S."/>
            <person name="Sone E.D."/>
            <person name="Koren S."/>
            <person name="Silverstein K.A.T."/>
            <person name="Beckman K.B."/>
            <person name="Gohl D.M."/>
        </authorList>
    </citation>
    <scope>NUCLEOTIDE SEQUENCE</scope>
    <source>
        <strain evidence="1">Duluth1</strain>
        <tissue evidence="1">Whole animal</tissue>
    </source>
</reference>
<protein>
    <submittedName>
        <fullName evidence="1">Uncharacterized protein</fullName>
    </submittedName>
</protein>
<keyword evidence="2" id="KW-1185">Reference proteome</keyword>
<dbReference type="EMBL" id="JAIWYP010000014">
    <property type="protein sequence ID" value="KAH3713217.1"/>
    <property type="molecule type" value="Genomic_DNA"/>
</dbReference>
<name>A0A9D4HCD8_DREPO</name>
<accession>A0A9D4HCD8</accession>
<reference evidence="1" key="2">
    <citation type="submission" date="2020-11" db="EMBL/GenBank/DDBJ databases">
        <authorList>
            <person name="McCartney M.A."/>
            <person name="Auch B."/>
            <person name="Kono T."/>
            <person name="Mallez S."/>
            <person name="Becker A."/>
            <person name="Gohl D.M."/>
            <person name="Silverstein K.A.T."/>
            <person name="Koren S."/>
            <person name="Bechman K.B."/>
            <person name="Herman A."/>
            <person name="Abrahante J.E."/>
            <person name="Garbe J."/>
        </authorList>
    </citation>
    <scope>NUCLEOTIDE SEQUENCE</scope>
    <source>
        <strain evidence="1">Duluth1</strain>
        <tissue evidence="1">Whole animal</tissue>
    </source>
</reference>
<proteinExistence type="predicted"/>
<evidence type="ECO:0000313" key="2">
    <source>
        <dbReference type="Proteomes" id="UP000828390"/>
    </source>
</evidence>
<evidence type="ECO:0000313" key="1">
    <source>
        <dbReference type="EMBL" id="KAH3713217.1"/>
    </source>
</evidence>
<organism evidence="1 2">
    <name type="scientific">Dreissena polymorpha</name>
    <name type="common">Zebra mussel</name>
    <name type="synonym">Mytilus polymorpha</name>
    <dbReference type="NCBI Taxonomy" id="45954"/>
    <lineage>
        <taxon>Eukaryota</taxon>
        <taxon>Metazoa</taxon>
        <taxon>Spiralia</taxon>
        <taxon>Lophotrochozoa</taxon>
        <taxon>Mollusca</taxon>
        <taxon>Bivalvia</taxon>
        <taxon>Autobranchia</taxon>
        <taxon>Heteroconchia</taxon>
        <taxon>Euheterodonta</taxon>
        <taxon>Imparidentia</taxon>
        <taxon>Neoheterodontei</taxon>
        <taxon>Myida</taxon>
        <taxon>Dreissenoidea</taxon>
        <taxon>Dreissenidae</taxon>
        <taxon>Dreissena</taxon>
    </lineage>
</organism>
<comment type="caution">
    <text evidence="1">The sequence shown here is derived from an EMBL/GenBank/DDBJ whole genome shotgun (WGS) entry which is preliminary data.</text>
</comment>
<dbReference type="Proteomes" id="UP000828390">
    <property type="component" value="Unassembled WGS sequence"/>
</dbReference>
<sequence>MTLTRFKSIVDNEFLKGADELFELCDKVFENVEAELRDEEDEAVDAAEGDGKRVVKTLLNHFRK</sequence>